<organism evidence="3 4">
    <name type="scientific">Sphaerotilus microaerophilus</name>
    <dbReference type="NCBI Taxonomy" id="2914710"/>
    <lineage>
        <taxon>Bacteria</taxon>
        <taxon>Pseudomonadati</taxon>
        <taxon>Pseudomonadota</taxon>
        <taxon>Betaproteobacteria</taxon>
        <taxon>Burkholderiales</taxon>
        <taxon>Sphaerotilaceae</taxon>
        <taxon>Sphaerotilus</taxon>
    </lineage>
</organism>
<dbReference type="Proteomes" id="UP001057498">
    <property type="component" value="Chromosome"/>
</dbReference>
<dbReference type="PROSITE" id="PS51833">
    <property type="entry name" value="HDOD"/>
    <property type="match status" value="1"/>
</dbReference>
<dbReference type="SUPFAM" id="SSF55781">
    <property type="entry name" value="GAF domain-like"/>
    <property type="match status" value="1"/>
</dbReference>
<dbReference type="InterPro" id="IPR003018">
    <property type="entry name" value="GAF"/>
</dbReference>
<dbReference type="InterPro" id="IPR013976">
    <property type="entry name" value="HDOD"/>
</dbReference>
<dbReference type="Gene3D" id="1.10.3210.10">
    <property type="entry name" value="Hypothetical protein af1432"/>
    <property type="match status" value="1"/>
</dbReference>
<dbReference type="EMBL" id="AP025730">
    <property type="protein sequence ID" value="BDI04485.1"/>
    <property type="molecule type" value="Genomic_DNA"/>
</dbReference>
<keyword evidence="4" id="KW-1185">Reference proteome</keyword>
<gene>
    <name evidence="3" type="ORF">CATMQ487_14550</name>
</gene>
<evidence type="ECO:0000256" key="1">
    <source>
        <dbReference type="SAM" id="MobiDB-lite"/>
    </source>
</evidence>
<accession>A0ABM7YJ92</accession>
<evidence type="ECO:0000259" key="2">
    <source>
        <dbReference type="PROSITE" id="PS51833"/>
    </source>
</evidence>
<dbReference type="RefSeq" id="WP_251972600.1">
    <property type="nucleotide sequence ID" value="NZ_AP025730.1"/>
</dbReference>
<dbReference type="Pfam" id="PF08668">
    <property type="entry name" value="HDOD"/>
    <property type="match status" value="1"/>
</dbReference>
<dbReference type="PANTHER" id="PTHR33525">
    <property type="match status" value="1"/>
</dbReference>
<reference evidence="3" key="1">
    <citation type="submission" date="2022-04" db="EMBL/GenBank/DDBJ databases">
        <title>Whole genome sequence of Sphaerotilus sp. FB-5.</title>
        <authorList>
            <person name="Takeda M."/>
            <person name="Narihara S."/>
            <person name="Akimoto M."/>
            <person name="Akimoto R."/>
            <person name="Nishiyashiki S."/>
            <person name="Murakami T."/>
        </authorList>
    </citation>
    <scope>NUCLEOTIDE SEQUENCE</scope>
    <source>
        <strain evidence="3">FB-5</strain>
    </source>
</reference>
<feature type="region of interest" description="Disordered" evidence="1">
    <location>
        <begin position="1"/>
        <end position="38"/>
    </location>
</feature>
<evidence type="ECO:0000313" key="4">
    <source>
        <dbReference type="Proteomes" id="UP001057498"/>
    </source>
</evidence>
<dbReference type="Gene3D" id="3.30.450.40">
    <property type="match status" value="1"/>
</dbReference>
<feature type="compositionally biased region" description="Low complexity" evidence="1">
    <location>
        <begin position="393"/>
        <end position="411"/>
    </location>
</feature>
<evidence type="ECO:0000313" key="3">
    <source>
        <dbReference type="EMBL" id="BDI04485.1"/>
    </source>
</evidence>
<dbReference type="SMART" id="SM00065">
    <property type="entry name" value="GAF"/>
    <property type="match status" value="1"/>
</dbReference>
<protein>
    <recommendedName>
        <fullName evidence="2">HDOD domain-containing protein</fullName>
    </recommendedName>
</protein>
<feature type="domain" description="HDOD" evidence="2">
    <location>
        <begin position="56"/>
        <end position="268"/>
    </location>
</feature>
<dbReference type="PANTHER" id="PTHR33525:SF4">
    <property type="entry name" value="CYCLIC DI-GMP PHOSPHODIESTERASE CDGJ"/>
    <property type="match status" value="1"/>
</dbReference>
<feature type="region of interest" description="Disordered" evidence="1">
    <location>
        <begin position="354"/>
        <end position="421"/>
    </location>
</feature>
<dbReference type="InterPro" id="IPR029016">
    <property type="entry name" value="GAF-like_dom_sf"/>
</dbReference>
<dbReference type="SUPFAM" id="SSF109604">
    <property type="entry name" value="HD-domain/PDEase-like"/>
    <property type="match status" value="1"/>
</dbReference>
<sequence length="599" mass="64249">MPASTPETDDLALASLSEEGDASAEPSPSSPEEEAEARRAAKLAQILDRMTRHADFPSLKESIRGIQKVSRSDLAHLRALTDEVLQDVALTNKLLRLINTAYYSSVGGGAITTISRAVALMGFNSVGMLAASLALFERLPKGADGARVREEFACSLMAALIANELCPSRKLQESAYITALFQNLGVMLSWLHLAEETREVEGRLIALDPAQAEAAFGPSPTHRLDPQEVERVSREVMGVGFQDLGIEIAQQWGWPPEVVQALRPLPTPAEEQHFAAHDHVRGVCTAANRLARELFGCTAEQRPERLAAFLAEWGFALQLDSERLDGVIERTLAEWAELAPVMSLPRPELLSATLAGTPGAASPPGRGKPAARGSLPPAPVPPPTARRPPAPPAAAARATAPAAAPAGKAAPPSLPPRADDPMRIAHLTAGIEKLSLAALSDTNVTHLMQAFMQVLREALHVRRVLICLRARNPDRLEGRMGSSPDATRLAAAFRIPLQPPADLFGLLCLKGSDTLITDTSDPLIAERLPAWFLQQVRADAFLLLPLVRAGQVVGMVYADSPLGGQPLHLTERELNLVKGLRNQVLMALQLRESAPAPGR</sequence>
<dbReference type="InterPro" id="IPR052340">
    <property type="entry name" value="RNase_Y/CdgJ"/>
</dbReference>
<dbReference type="Pfam" id="PF01590">
    <property type="entry name" value="GAF"/>
    <property type="match status" value="1"/>
</dbReference>
<proteinExistence type="predicted"/>
<feature type="compositionally biased region" description="Pro residues" evidence="1">
    <location>
        <begin position="376"/>
        <end position="392"/>
    </location>
</feature>
<name>A0ABM7YJ92_9BURK</name>